<dbReference type="EMBL" id="BTSX01000006">
    <property type="protein sequence ID" value="GMT07188.1"/>
    <property type="molecule type" value="Genomic_DNA"/>
</dbReference>
<reference evidence="2" key="1">
    <citation type="submission" date="2023-10" db="EMBL/GenBank/DDBJ databases">
        <title>Genome assembly of Pristionchus species.</title>
        <authorList>
            <person name="Yoshida K."/>
            <person name="Sommer R.J."/>
        </authorList>
    </citation>
    <scope>NUCLEOTIDE SEQUENCE</scope>
    <source>
        <strain evidence="2">RS0144</strain>
    </source>
</reference>
<comment type="caution">
    <text evidence="2">The sequence shown here is derived from an EMBL/GenBank/DDBJ whole genome shotgun (WGS) entry which is preliminary data.</text>
</comment>
<evidence type="ECO:0000256" key="1">
    <source>
        <dbReference type="SAM" id="MobiDB-lite"/>
    </source>
</evidence>
<sequence>PSSISSFLSSSSPLSDAEIGEHSADSARIGMMGSSLSTDDEAESGLERRHLARRFENHTCILASGNWVFLTSSMRSSV</sequence>
<evidence type="ECO:0000313" key="2">
    <source>
        <dbReference type="EMBL" id="GMT07188.1"/>
    </source>
</evidence>
<keyword evidence="3" id="KW-1185">Reference proteome</keyword>
<dbReference type="AlphaFoldDB" id="A0AAV5UKG8"/>
<feature type="compositionally biased region" description="Low complexity" evidence="1">
    <location>
        <begin position="1"/>
        <end position="15"/>
    </location>
</feature>
<name>A0AAV5UKG8_9BILA</name>
<protein>
    <submittedName>
        <fullName evidence="2">Uncharacterized protein</fullName>
    </submittedName>
</protein>
<accession>A0AAV5UKG8</accession>
<organism evidence="2 3">
    <name type="scientific">Pristionchus entomophagus</name>
    <dbReference type="NCBI Taxonomy" id="358040"/>
    <lineage>
        <taxon>Eukaryota</taxon>
        <taxon>Metazoa</taxon>
        <taxon>Ecdysozoa</taxon>
        <taxon>Nematoda</taxon>
        <taxon>Chromadorea</taxon>
        <taxon>Rhabditida</taxon>
        <taxon>Rhabditina</taxon>
        <taxon>Diplogasteromorpha</taxon>
        <taxon>Diplogasteroidea</taxon>
        <taxon>Neodiplogasteridae</taxon>
        <taxon>Pristionchus</taxon>
    </lineage>
</organism>
<proteinExistence type="predicted"/>
<feature type="non-terminal residue" evidence="2">
    <location>
        <position position="78"/>
    </location>
</feature>
<gene>
    <name evidence="2" type="ORF">PENTCL1PPCAC_29362</name>
</gene>
<feature type="region of interest" description="Disordered" evidence="1">
    <location>
        <begin position="1"/>
        <end position="43"/>
    </location>
</feature>
<feature type="non-terminal residue" evidence="2">
    <location>
        <position position="1"/>
    </location>
</feature>
<evidence type="ECO:0000313" key="3">
    <source>
        <dbReference type="Proteomes" id="UP001432027"/>
    </source>
</evidence>
<dbReference type="Proteomes" id="UP001432027">
    <property type="component" value="Unassembled WGS sequence"/>
</dbReference>